<dbReference type="Proteomes" id="UP000182258">
    <property type="component" value="Unassembled WGS sequence"/>
</dbReference>
<dbReference type="AlphaFoldDB" id="A0A0F5PVS3"/>
<dbReference type="RefSeq" id="WP_046171415.1">
    <property type="nucleotide sequence ID" value="NZ_FOMB01000006.1"/>
</dbReference>
<evidence type="ECO:0000313" key="2">
    <source>
        <dbReference type="EMBL" id="SFC53388.1"/>
    </source>
</evidence>
<evidence type="ECO:0000313" key="4">
    <source>
        <dbReference type="Proteomes" id="UP000182258"/>
    </source>
</evidence>
<dbReference type="Pfam" id="PF22278">
    <property type="entry name" value="DUF6958"/>
    <property type="match status" value="1"/>
</dbReference>
<accession>A0A0F5PVS3</accession>
<organism evidence="2 4">
    <name type="scientific">Devosia psychrophila</name>
    <dbReference type="NCBI Taxonomy" id="728005"/>
    <lineage>
        <taxon>Bacteria</taxon>
        <taxon>Pseudomonadati</taxon>
        <taxon>Pseudomonadota</taxon>
        <taxon>Alphaproteobacteria</taxon>
        <taxon>Hyphomicrobiales</taxon>
        <taxon>Devosiaceae</taxon>
        <taxon>Devosia</taxon>
    </lineage>
</organism>
<name>A0A0F5PVS3_9HYPH</name>
<evidence type="ECO:0000313" key="3">
    <source>
        <dbReference type="Proteomes" id="UP000033519"/>
    </source>
</evidence>
<evidence type="ECO:0000313" key="1">
    <source>
        <dbReference type="EMBL" id="KKC32723.1"/>
    </source>
</evidence>
<dbReference type="EMBL" id="LAPV01000129">
    <property type="protein sequence ID" value="KKC32723.1"/>
    <property type="molecule type" value="Genomic_DNA"/>
</dbReference>
<sequence>MSRVYEMESVLTPGEVTRVDANKFAAMREAYLAVLPTGRPGLTDAEIRALIEPILSQVHFPDGAAAGWWRKGVQLDLEAKGIIGRTLKKPARFFLL</sequence>
<reference evidence="2 4" key="2">
    <citation type="submission" date="2016-10" db="EMBL/GenBank/DDBJ databases">
        <authorList>
            <person name="de Groot N.N."/>
        </authorList>
    </citation>
    <scope>NUCLEOTIDE SEQUENCE [LARGE SCALE GENOMIC DNA]</scope>
    <source>
        <strain evidence="2 4">CGMCC 1.10210</strain>
    </source>
</reference>
<keyword evidence="3" id="KW-1185">Reference proteome</keyword>
<dbReference type="STRING" id="728005.SAMN04488059_106148"/>
<reference evidence="1 3" key="1">
    <citation type="submission" date="2015-03" db="EMBL/GenBank/DDBJ databases">
        <authorList>
            <person name="Lepp D."/>
            <person name="Hassan Y.I."/>
            <person name="Li X.-Z."/>
            <person name="Zhou T."/>
        </authorList>
    </citation>
    <scope>NUCLEOTIDE SEQUENCE [LARGE SCALE GENOMIC DNA]</scope>
    <source>
        <strain evidence="1 3">Cr7-05</strain>
    </source>
</reference>
<dbReference type="PATRIC" id="fig|728005.3.peg.756"/>
<gene>
    <name evidence="2" type="ORF">SAMN04488059_106148</name>
    <name evidence="1" type="ORF">WH91_12960</name>
</gene>
<dbReference type="OrthoDB" id="7856862at2"/>
<proteinExistence type="predicted"/>
<dbReference type="Proteomes" id="UP000033519">
    <property type="component" value="Unassembled WGS sequence"/>
</dbReference>
<dbReference type="EMBL" id="FOMB01000006">
    <property type="protein sequence ID" value="SFC53388.1"/>
    <property type="molecule type" value="Genomic_DNA"/>
</dbReference>
<dbReference type="InterPro" id="IPR054233">
    <property type="entry name" value="DUF6958"/>
</dbReference>
<protein>
    <submittedName>
        <fullName evidence="2">Uncharacterized protein</fullName>
    </submittedName>
</protein>